<evidence type="ECO:0000256" key="1">
    <source>
        <dbReference type="SAM" id="MobiDB-lite"/>
    </source>
</evidence>
<proteinExistence type="predicted"/>
<evidence type="ECO:0000313" key="2">
    <source>
        <dbReference type="EMBL" id="KAK4003609.1"/>
    </source>
</evidence>
<gene>
    <name evidence="2" type="ORF">OUZ56_005366</name>
</gene>
<keyword evidence="3" id="KW-1185">Reference proteome</keyword>
<feature type="region of interest" description="Disordered" evidence="1">
    <location>
        <begin position="136"/>
        <end position="170"/>
    </location>
</feature>
<dbReference type="EMBL" id="JAOYFB010000001">
    <property type="protein sequence ID" value="KAK4003609.1"/>
    <property type="molecule type" value="Genomic_DNA"/>
</dbReference>
<organism evidence="2 3">
    <name type="scientific">Daphnia magna</name>
    <dbReference type="NCBI Taxonomy" id="35525"/>
    <lineage>
        <taxon>Eukaryota</taxon>
        <taxon>Metazoa</taxon>
        <taxon>Ecdysozoa</taxon>
        <taxon>Arthropoda</taxon>
        <taxon>Crustacea</taxon>
        <taxon>Branchiopoda</taxon>
        <taxon>Diplostraca</taxon>
        <taxon>Cladocera</taxon>
        <taxon>Anomopoda</taxon>
        <taxon>Daphniidae</taxon>
        <taxon>Daphnia</taxon>
    </lineage>
</organism>
<name>A0ABQ9YSP1_9CRUS</name>
<comment type="caution">
    <text evidence="2">The sequence shown here is derived from an EMBL/GenBank/DDBJ whole genome shotgun (WGS) entry which is preliminary data.</text>
</comment>
<sequence>MSILPLATTRLGANGDLLVHAQDLSSRDLLLQQSKLGNVEINCIRSNREIEEDYEEQIVSELTHLGVTKALRLRKLIDDTHVATDAATLPLDVANKSAAVPVPNRTYKMTSTHASSLSAAAENLSFHQAKDVLAKQKNHLQDPEPITSWSTQPLPSTQCASPINASPPDPTDPQIKALWLEVFKLQREVNSLKNQLVKYTPLDVTAKMQENISSTTKLYVNLKTSLDSIVPAMIRRGLKGHKREVFLQQLATINP</sequence>
<protein>
    <submittedName>
        <fullName evidence="2">Uncharacterized protein</fullName>
    </submittedName>
</protein>
<feature type="compositionally biased region" description="Polar residues" evidence="1">
    <location>
        <begin position="147"/>
        <end position="164"/>
    </location>
</feature>
<dbReference type="Proteomes" id="UP001234178">
    <property type="component" value="Unassembled WGS sequence"/>
</dbReference>
<accession>A0ABQ9YSP1</accession>
<evidence type="ECO:0000313" key="3">
    <source>
        <dbReference type="Proteomes" id="UP001234178"/>
    </source>
</evidence>
<reference evidence="2 3" key="1">
    <citation type="journal article" date="2023" name="Nucleic Acids Res.">
        <title>The hologenome of Daphnia magna reveals possible DNA methylation and microbiome-mediated evolution of the host genome.</title>
        <authorList>
            <person name="Chaturvedi A."/>
            <person name="Li X."/>
            <person name="Dhandapani V."/>
            <person name="Marshall H."/>
            <person name="Kissane S."/>
            <person name="Cuenca-Cambronero M."/>
            <person name="Asole G."/>
            <person name="Calvet F."/>
            <person name="Ruiz-Romero M."/>
            <person name="Marangio P."/>
            <person name="Guigo R."/>
            <person name="Rago D."/>
            <person name="Mirbahai L."/>
            <person name="Eastwood N."/>
            <person name="Colbourne J.K."/>
            <person name="Zhou J."/>
            <person name="Mallon E."/>
            <person name="Orsini L."/>
        </authorList>
    </citation>
    <scope>NUCLEOTIDE SEQUENCE [LARGE SCALE GENOMIC DNA]</scope>
    <source>
        <strain evidence="2">LRV0_1</strain>
    </source>
</reference>